<dbReference type="Proteomes" id="UP000324222">
    <property type="component" value="Unassembled WGS sequence"/>
</dbReference>
<feature type="compositionally biased region" description="Polar residues" evidence="1">
    <location>
        <begin position="17"/>
        <end position="29"/>
    </location>
</feature>
<sequence length="87" mass="9275">MCRRDSTGSLGRDVAEANQTPSPLSNNGVRCQVRPEVTDETVPALAPQRVETVPLSAATLLINAPLHHVLVLPITPSHAFLLLPFGV</sequence>
<dbReference type="EMBL" id="VSRR010008717">
    <property type="protein sequence ID" value="MPC49178.1"/>
    <property type="molecule type" value="Genomic_DNA"/>
</dbReference>
<accession>A0A5B7FW96</accession>
<evidence type="ECO:0000313" key="2">
    <source>
        <dbReference type="EMBL" id="MPC49178.1"/>
    </source>
</evidence>
<feature type="region of interest" description="Disordered" evidence="1">
    <location>
        <begin position="1"/>
        <end position="30"/>
    </location>
</feature>
<evidence type="ECO:0000313" key="3">
    <source>
        <dbReference type="Proteomes" id="UP000324222"/>
    </source>
</evidence>
<evidence type="ECO:0000256" key="1">
    <source>
        <dbReference type="SAM" id="MobiDB-lite"/>
    </source>
</evidence>
<dbReference type="AlphaFoldDB" id="A0A5B7FW96"/>
<gene>
    <name evidence="2" type="ORF">E2C01_042973</name>
</gene>
<organism evidence="2 3">
    <name type="scientific">Portunus trituberculatus</name>
    <name type="common">Swimming crab</name>
    <name type="synonym">Neptunus trituberculatus</name>
    <dbReference type="NCBI Taxonomy" id="210409"/>
    <lineage>
        <taxon>Eukaryota</taxon>
        <taxon>Metazoa</taxon>
        <taxon>Ecdysozoa</taxon>
        <taxon>Arthropoda</taxon>
        <taxon>Crustacea</taxon>
        <taxon>Multicrustacea</taxon>
        <taxon>Malacostraca</taxon>
        <taxon>Eumalacostraca</taxon>
        <taxon>Eucarida</taxon>
        <taxon>Decapoda</taxon>
        <taxon>Pleocyemata</taxon>
        <taxon>Brachyura</taxon>
        <taxon>Eubrachyura</taxon>
        <taxon>Portunoidea</taxon>
        <taxon>Portunidae</taxon>
        <taxon>Portuninae</taxon>
        <taxon>Portunus</taxon>
    </lineage>
</organism>
<reference evidence="2 3" key="1">
    <citation type="submission" date="2019-05" db="EMBL/GenBank/DDBJ databases">
        <title>Another draft genome of Portunus trituberculatus and its Hox gene families provides insights of decapod evolution.</title>
        <authorList>
            <person name="Jeong J.-H."/>
            <person name="Song I."/>
            <person name="Kim S."/>
            <person name="Choi T."/>
            <person name="Kim D."/>
            <person name="Ryu S."/>
            <person name="Kim W."/>
        </authorList>
    </citation>
    <scope>NUCLEOTIDE SEQUENCE [LARGE SCALE GENOMIC DNA]</scope>
    <source>
        <tissue evidence="2">Muscle</tissue>
    </source>
</reference>
<comment type="caution">
    <text evidence="2">The sequence shown here is derived from an EMBL/GenBank/DDBJ whole genome shotgun (WGS) entry which is preliminary data.</text>
</comment>
<protein>
    <submittedName>
        <fullName evidence="2">Uncharacterized protein</fullName>
    </submittedName>
</protein>
<proteinExistence type="predicted"/>
<name>A0A5B7FW96_PORTR</name>
<keyword evidence="3" id="KW-1185">Reference proteome</keyword>